<evidence type="ECO:0000256" key="5">
    <source>
        <dbReference type="ARBA" id="ARBA00023235"/>
    </source>
</evidence>
<evidence type="ECO:0000256" key="7">
    <source>
        <dbReference type="ARBA" id="ARBA00034808"/>
    </source>
</evidence>
<sequence length="571" mass="63294">MSIQPTKNQLQKQLRDIAEDLAQVDKEMEALITRQEQLEAERAHIISQIEQAEVAAEPLVEYDTDEGFPWSERAREKALSHWGISSWRGVQRPVINAAMRGKDIIAILPTGGGKSLCYQLPAILAPENQVSLVVSPLISLIHDQVYHLSRAHVDALALTSASSRDEVAHATAVLAKGPIASAGSVRLIYVTPERIAKSKRFIGALEKCYRAGNLGRIVPPAPPSVMASVVEVLGMRYPGKPKGALLFTMPLFRPNLHYGVLAKPLSADAAIQGVGKWIINNWPKDRGIVYCMTRREVDVMAKGLHAMGIPVGSYYSDVTDDAGKALSHASWREGAIRVMVATTAFGMGIDQPNVRYVLHFSPSKSLDGYYQETGRGGRDGLKTDCILWYHPRDQSRLSCMGVTDHEGLGHVYGMIRYAEEGGVCRKQLFDQYFKHSSGAGAEDSISEAKSDEEETCGHCDVCTHQKTAVWHDEKVPGAKDVWEEARMICNTAYYCRENEKSLGRVTALKLVKEWKKNDDRSVVHQEEASLGKWTPPGRKWTITEGERLVVRLLLGGYLREDFHFTAFSTIA</sequence>
<proteinExistence type="inferred from homology"/>
<keyword evidence="2" id="KW-0547">Nucleotide-binding</keyword>
<dbReference type="SUPFAM" id="SSF52540">
    <property type="entry name" value="P-loop containing nucleoside triphosphate hydrolases"/>
    <property type="match status" value="2"/>
</dbReference>
<dbReference type="PANTHER" id="PTHR13710:SF105">
    <property type="entry name" value="ATP-DEPENDENT DNA HELICASE Q1"/>
    <property type="match status" value="1"/>
</dbReference>
<dbReference type="GO" id="GO:0005694">
    <property type="term" value="C:chromosome"/>
    <property type="evidence" value="ECO:0007669"/>
    <property type="project" value="TreeGrafter"/>
</dbReference>
<evidence type="ECO:0000313" key="11">
    <source>
        <dbReference type="EMBL" id="RKP14900.1"/>
    </source>
</evidence>
<dbReference type="Pfam" id="PF00271">
    <property type="entry name" value="Helicase_C"/>
    <property type="match status" value="1"/>
</dbReference>
<evidence type="ECO:0000313" key="12">
    <source>
        <dbReference type="Proteomes" id="UP000267251"/>
    </source>
</evidence>
<dbReference type="InterPro" id="IPR027417">
    <property type="entry name" value="P-loop_NTPase"/>
</dbReference>
<dbReference type="SMART" id="SM00490">
    <property type="entry name" value="HELICc"/>
    <property type="match status" value="1"/>
</dbReference>
<dbReference type="GO" id="GO:0009378">
    <property type="term" value="F:four-way junction helicase activity"/>
    <property type="evidence" value="ECO:0007669"/>
    <property type="project" value="TreeGrafter"/>
</dbReference>
<dbReference type="AlphaFoldDB" id="A0A4P9YA26"/>
<feature type="coiled-coil region" evidence="8">
    <location>
        <begin position="7"/>
        <end position="55"/>
    </location>
</feature>
<dbReference type="OrthoDB" id="10261556at2759"/>
<keyword evidence="8" id="KW-0175">Coiled coil</keyword>
<dbReference type="GO" id="GO:0003677">
    <property type="term" value="F:DNA binding"/>
    <property type="evidence" value="ECO:0007669"/>
    <property type="project" value="UniProtKB-KW"/>
</dbReference>
<dbReference type="PROSITE" id="PS51192">
    <property type="entry name" value="HELICASE_ATP_BIND_1"/>
    <property type="match status" value="1"/>
</dbReference>
<dbReference type="Pfam" id="PF00270">
    <property type="entry name" value="DEAD"/>
    <property type="match status" value="1"/>
</dbReference>
<dbReference type="EC" id="5.6.2.4" evidence="7"/>
<dbReference type="InterPro" id="IPR014001">
    <property type="entry name" value="Helicase_ATP-bd"/>
</dbReference>
<dbReference type="InterPro" id="IPR011545">
    <property type="entry name" value="DEAD/DEAH_box_helicase_dom"/>
</dbReference>
<dbReference type="GO" id="GO:0005524">
    <property type="term" value="F:ATP binding"/>
    <property type="evidence" value="ECO:0007669"/>
    <property type="project" value="UniProtKB-KW"/>
</dbReference>
<keyword evidence="12" id="KW-1185">Reference proteome</keyword>
<dbReference type="GO" id="GO:0000724">
    <property type="term" value="P:double-strand break repair via homologous recombination"/>
    <property type="evidence" value="ECO:0007669"/>
    <property type="project" value="TreeGrafter"/>
</dbReference>
<dbReference type="InterPro" id="IPR036388">
    <property type="entry name" value="WH-like_DNA-bd_sf"/>
</dbReference>
<dbReference type="PROSITE" id="PS51194">
    <property type="entry name" value="HELICASE_CTER"/>
    <property type="match status" value="1"/>
</dbReference>
<dbReference type="Pfam" id="PF16124">
    <property type="entry name" value="RecQ_Zn_bind"/>
    <property type="match status" value="1"/>
</dbReference>
<accession>A0A4P9YA26</accession>
<evidence type="ECO:0000256" key="3">
    <source>
        <dbReference type="ARBA" id="ARBA00022840"/>
    </source>
</evidence>
<keyword evidence="3" id="KW-0067">ATP-binding</keyword>
<evidence type="ECO:0000259" key="10">
    <source>
        <dbReference type="PROSITE" id="PS51194"/>
    </source>
</evidence>
<dbReference type="SMART" id="SM00487">
    <property type="entry name" value="DEXDc"/>
    <property type="match status" value="1"/>
</dbReference>
<comment type="catalytic activity">
    <reaction evidence="6">
        <text>Couples ATP hydrolysis with the unwinding of duplex DNA by translocating in the 3'-5' direction.</text>
        <dbReference type="EC" id="5.6.2.4"/>
    </reaction>
</comment>
<dbReference type="GO" id="GO:0043138">
    <property type="term" value="F:3'-5' DNA helicase activity"/>
    <property type="evidence" value="ECO:0007669"/>
    <property type="project" value="UniProtKB-EC"/>
</dbReference>
<name>A0A4P9YA26_9FUNG</name>
<dbReference type="EMBL" id="KZ987778">
    <property type="protein sequence ID" value="RKP14900.1"/>
    <property type="molecule type" value="Genomic_DNA"/>
</dbReference>
<evidence type="ECO:0000256" key="2">
    <source>
        <dbReference type="ARBA" id="ARBA00022741"/>
    </source>
</evidence>
<dbReference type="InterPro" id="IPR001650">
    <property type="entry name" value="Helicase_C-like"/>
</dbReference>
<reference evidence="12" key="1">
    <citation type="journal article" date="2018" name="Nat. Microbiol.">
        <title>Leveraging single-cell genomics to expand the fungal tree of life.</title>
        <authorList>
            <person name="Ahrendt S.R."/>
            <person name="Quandt C.A."/>
            <person name="Ciobanu D."/>
            <person name="Clum A."/>
            <person name="Salamov A."/>
            <person name="Andreopoulos B."/>
            <person name="Cheng J.F."/>
            <person name="Woyke T."/>
            <person name="Pelin A."/>
            <person name="Henrissat B."/>
            <person name="Reynolds N.K."/>
            <person name="Benny G.L."/>
            <person name="Smith M.E."/>
            <person name="James T.Y."/>
            <person name="Grigoriev I.V."/>
        </authorList>
    </citation>
    <scope>NUCLEOTIDE SEQUENCE [LARGE SCALE GENOMIC DNA]</scope>
</reference>
<feature type="domain" description="Helicase ATP-binding" evidence="9">
    <location>
        <begin position="95"/>
        <end position="228"/>
    </location>
</feature>
<evidence type="ECO:0000256" key="1">
    <source>
        <dbReference type="ARBA" id="ARBA00005446"/>
    </source>
</evidence>
<comment type="similarity">
    <text evidence="1">Belongs to the helicase family. RecQ subfamily.</text>
</comment>
<protein>
    <recommendedName>
        <fullName evidence="7">DNA 3'-5' helicase</fullName>
        <ecNumber evidence="7">5.6.2.4</ecNumber>
    </recommendedName>
</protein>
<keyword evidence="5" id="KW-0413">Isomerase</keyword>
<evidence type="ECO:0000256" key="8">
    <source>
        <dbReference type="SAM" id="Coils"/>
    </source>
</evidence>
<dbReference type="InterPro" id="IPR032284">
    <property type="entry name" value="RecQ_Zn-bd"/>
</dbReference>
<keyword evidence="11" id="KW-0378">Hydrolase</keyword>
<dbReference type="Gene3D" id="3.40.50.300">
    <property type="entry name" value="P-loop containing nucleotide triphosphate hydrolases"/>
    <property type="match status" value="2"/>
</dbReference>
<evidence type="ECO:0000259" key="9">
    <source>
        <dbReference type="PROSITE" id="PS51192"/>
    </source>
</evidence>
<gene>
    <name evidence="11" type="ORF">BJ684DRAFT_18732</name>
</gene>
<dbReference type="Gene3D" id="1.10.10.10">
    <property type="entry name" value="Winged helix-like DNA-binding domain superfamily/Winged helix DNA-binding domain"/>
    <property type="match status" value="1"/>
</dbReference>
<feature type="domain" description="Helicase C-terminal" evidence="10">
    <location>
        <begin position="274"/>
        <end position="423"/>
    </location>
</feature>
<dbReference type="Proteomes" id="UP000267251">
    <property type="component" value="Unassembled WGS sequence"/>
</dbReference>
<organism evidence="11 12">
    <name type="scientific">Piptocephalis cylindrospora</name>
    <dbReference type="NCBI Taxonomy" id="1907219"/>
    <lineage>
        <taxon>Eukaryota</taxon>
        <taxon>Fungi</taxon>
        <taxon>Fungi incertae sedis</taxon>
        <taxon>Zoopagomycota</taxon>
        <taxon>Zoopagomycotina</taxon>
        <taxon>Zoopagomycetes</taxon>
        <taxon>Zoopagales</taxon>
        <taxon>Piptocephalidaceae</taxon>
        <taxon>Piptocephalis</taxon>
    </lineage>
</organism>
<dbReference type="GO" id="GO:0005737">
    <property type="term" value="C:cytoplasm"/>
    <property type="evidence" value="ECO:0007669"/>
    <property type="project" value="TreeGrafter"/>
</dbReference>
<dbReference type="GO" id="GO:0016787">
    <property type="term" value="F:hydrolase activity"/>
    <property type="evidence" value="ECO:0007669"/>
    <property type="project" value="UniProtKB-KW"/>
</dbReference>
<evidence type="ECO:0000256" key="4">
    <source>
        <dbReference type="ARBA" id="ARBA00023125"/>
    </source>
</evidence>
<keyword evidence="4" id="KW-0238">DNA-binding</keyword>
<dbReference type="PANTHER" id="PTHR13710">
    <property type="entry name" value="DNA HELICASE RECQ FAMILY MEMBER"/>
    <property type="match status" value="1"/>
</dbReference>
<evidence type="ECO:0000256" key="6">
    <source>
        <dbReference type="ARBA" id="ARBA00034617"/>
    </source>
</evidence>